<keyword evidence="5 6" id="KW-0665">Pyrimidine biosynthesis</keyword>
<feature type="binding site" description="in other chain" evidence="6">
    <location>
        <begin position="139"/>
        <end position="147"/>
    </location>
    <ligand>
        <name>5-phospho-alpha-D-ribose 1-diphosphate</name>
        <dbReference type="ChEBI" id="CHEBI:58017"/>
        <note>ligand shared between dimeric partners</note>
    </ligand>
</feature>
<keyword evidence="3 6" id="KW-0328">Glycosyltransferase</keyword>
<feature type="binding site" evidence="6">
    <location>
        <position position="143"/>
    </location>
    <ligand>
        <name>orotate</name>
        <dbReference type="ChEBI" id="CHEBI:30839"/>
    </ligand>
</feature>
<feature type="region of interest" description="Disordered" evidence="7">
    <location>
        <begin position="102"/>
        <end position="128"/>
    </location>
</feature>
<dbReference type="CDD" id="cd06223">
    <property type="entry name" value="PRTases_typeI"/>
    <property type="match status" value="1"/>
</dbReference>
<evidence type="ECO:0000256" key="2">
    <source>
        <dbReference type="ARBA" id="ARBA00011971"/>
    </source>
</evidence>
<evidence type="ECO:0000313" key="9">
    <source>
        <dbReference type="EMBL" id="ADD93764.1"/>
    </source>
</evidence>
<evidence type="ECO:0000256" key="5">
    <source>
        <dbReference type="ARBA" id="ARBA00022975"/>
    </source>
</evidence>
<dbReference type="NCBIfam" id="TIGR00336">
    <property type="entry name" value="pyrE"/>
    <property type="match status" value="1"/>
</dbReference>
<feature type="binding site" evidence="6">
    <location>
        <position position="107"/>
    </location>
    <ligand>
        <name>5-phospho-alpha-D-ribose 1-diphosphate</name>
        <dbReference type="ChEBI" id="CHEBI:58017"/>
        <note>ligand shared between dimeric partners</note>
    </ligand>
</feature>
<feature type="binding site" evidence="6">
    <location>
        <position position="172"/>
    </location>
    <ligand>
        <name>orotate</name>
        <dbReference type="ChEBI" id="CHEBI:30839"/>
    </ligand>
</feature>
<dbReference type="EMBL" id="GU942996">
    <property type="protein sequence ID" value="ADD93764.1"/>
    <property type="molecule type" value="Genomic_DNA"/>
</dbReference>
<comment type="similarity">
    <text evidence="6">Belongs to the purine/pyrimidine phosphoribosyltransferase family. PyrE subfamily.</text>
</comment>
<dbReference type="InterPro" id="IPR000836">
    <property type="entry name" value="PRTase_dom"/>
</dbReference>
<reference evidence="9" key="1">
    <citation type="journal article" date="2010" name="ISME J.">
        <title>Metagenome of the Mediterranean deep chlorophyll maximum studied by direct and fosmid library 454 pyrosequencing.</title>
        <authorList>
            <person name="Ghai R."/>
            <person name="Martin-Cuadrado A.B."/>
            <person name="Molto A.G."/>
            <person name="Heredia I.G."/>
            <person name="Cabrera R."/>
            <person name="Martin J."/>
            <person name="Verdu M."/>
            <person name="Deschamps P."/>
            <person name="Moreira D."/>
            <person name="Lopez-Garcia P."/>
            <person name="Mira A."/>
            <person name="Rodriguez-Valera F."/>
        </authorList>
    </citation>
    <scope>NUCLEOTIDE SEQUENCE</scope>
</reference>
<dbReference type="InterPro" id="IPR004467">
    <property type="entry name" value="Or_phspho_trans_dom"/>
</dbReference>
<dbReference type="UniPathway" id="UPA00070">
    <property type="reaction ID" value="UER00119"/>
</dbReference>
<protein>
    <recommendedName>
        <fullName evidence="2 6">Orotate phosphoribosyltransferase</fullName>
        <shortName evidence="6">OPRT</shortName>
        <shortName evidence="6">OPRTase</shortName>
        <ecNumber evidence="2 6">2.4.2.10</ecNumber>
    </recommendedName>
</protein>
<evidence type="ECO:0000256" key="6">
    <source>
        <dbReference type="HAMAP-Rule" id="MF_01208"/>
    </source>
</evidence>
<dbReference type="GO" id="GO:0044205">
    <property type="term" value="P:'de novo' UMP biosynthetic process"/>
    <property type="evidence" value="ECO:0007669"/>
    <property type="project" value="UniProtKB-UniRule"/>
</dbReference>
<dbReference type="HAMAP" id="MF_01208">
    <property type="entry name" value="PyrE"/>
    <property type="match status" value="1"/>
</dbReference>
<proteinExistence type="inferred from homology"/>
<dbReference type="SUPFAM" id="SSF53271">
    <property type="entry name" value="PRTase-like"/>
    <property type="match status" value="1"/>
</dbReference>
<comment type="caution">
    <text evidence="6">Lacks conserved residue(s) required for the propagation of feature annotation.</text>
</comment>
<organism evidence="9">
    <name type="scientific">uncultured marine bacterium MedDCM-OCT-S05-C222</name>
    <dbReference type="NCBI Taxonomy" id="743064"/>
    <lineage>
        <taxon>Bacteria</taxon>
        <taxon>environmental samples</taxon>
    </lineage>
</organism>
<dbReference type="AlphaFoldDB" id="D6PDG3"/>
<feature type="binding site" evidence="6">
    <location>
        <begin position="45"/>
        <end position="46"/>
    </location>
    <ligand>
        <name>orotate</name>
        <dbReference type="ChEBI" id="CHEBI:30839"/>
    </ligand>
</feature>
<comment type="pathway">
    <text evidence="1 6">Pyrimidine metabolism; UMP biosynthesis via de novo pathway; UMP from orotate: step 1/2.</text>
</comment>
<dbReference type="InterPro" id="IPR023031">
    <property type="entry name" value="OPRT"/>
</dbReference>
<keyword evidence="4 6" id="KW-0808">Transferase</keyword>
<evidence type="ECO:0000256" key="1">
    <source>
        <dbReference type="ARBA" id="ARBA00004889"/>
    </source>
</evidence>
<feature type="domain" description="Phosphoribosyltransferase" evidence="8">
    <location>
        <begin position="72"/>
        <end position="178"/>
    </location>
</feature>
<dbReference type="GO" id="GO:0019856">
    <property type="term" value="P:pyrimidine nucleobase biosynthetic process"/>
    <property type="evidence" value="ECO:0007669"/>
    <property type="project" value="TreeGrafter"/>
</dbReference>
<comment type="subunit">
    <text evidence="6">Homodimer.</text>
</comment>
<accession>D6PDG3</accession>
<evidence type="ECO:0000256" key="4">
    <source>
        <dbReference type="ARBA" id="ARBA00022679"/>
    </source>
</evidence>
<sequence length="199" mass="21359">MTVHSSVRNHQNWARLVELVHELAFIDGGTDDAFTLASGRQSRWFFDTKPVMMHPESTHLLGQLFNMRMDALGADFVGGLELGAVPLTAIAIATSSTDSPRRGFMVRKESKGRGGRKTNNPPGIEGSSLEAGGDIIIVEDVTTTGGSAIRAVERIHNDTSCQVIAVISIVDREEGAKKAFADAGIHFESILTRSDVAGI</sequence>
<dbReference type="PANTHER" id="PTHR19278:SF9">
    <property type="entry name" value="URIDINE 5'-MONOPHOSPHATE SYNTHASE"/>
    <property type="match status" value="1"/>
</dbReference>
<feature type="binding site" description="in other chain" evidence="6">
    <location>
        <position position="108"/>
    </location>
    <ligand>
        <name>5-phospho-alpha-D-ribose 1-diphosphate</name>
        <dbReference type="ChEBI" id="CHEBI:58017"/>
        <note>ligand shared between dimeric partners</note>
    </ligand>
</feature>
<comment type="function">
    <text evidence="6">Catalyzes the transfer of a ribosyl phosphate group from 5-phosphoribose 1-diphosphate to orotate, leading to the formation of orotidine monophosphate (OMP).</text>
</comment>
<evidence type="ECO:0000259" key="8">
    <source>
        <dbReference type="Pfam" id="PF00156"/>
    </source>
</evidence>
<gene>
    <name evidence="6" type="primary">pyrE</name>
</gene>
<dbReference type="Gene3D" id="3.40.50.2020">
    <property type="match status" value="1"/>
</dbReference>
<evidence type="ECO:0000256" key="3">
    <source>
        <dbReference type="ARBA" id="ARBA00022676"/>
    </source>
</evidence>
<dbReference type="EC" id="2.4.2.10" evidence="2 6"/>
<keyword evidence="6" id="KW-0460">Magnesium</keyword>
<dbReference type="PANTHER" id="PTHR19278">
    <property type="entry name" value="OROTATE PHOSPHORIBOSYLTRANSFERASE"/>
    <property type="match status" value="1"/>
</dbReference>
<dbReference type="GO" id="GO:0004588">
    <property type="term" value="F:orotate phosphoribosyltransferase activity"/>
    <property type="evidence" value="ECO:0007669"/>
    <property type="project" value="UniProtKB-UniRule"/>
</dbReference>
<comment type="cofactor">
    <cofactor evidence="6">
        <name>Mg(2+)</name>
        <dbReference type="ChEBI" id="CHEBI:18420"/>
    </cofactor>
</comment>
<dbReference type="InterPro" id="IPR029057">
    <property type="entry name" value="PRTase-like"/>
</dbReference>
<evidence type="ECO:0000256" key="7">
    <source>
        <dbReference type="SAM" id="MobiDB-lite"/>
    </source>
</evidence>
<feature type="binding site" evidence="6">
    <location>
        <position position="111"/>
    </location>
    <ligand>
        <name>5-phospho-alpha-D-ribose 1-diphosphate</name>
        <dbReference type="ChEBI" id="CHEBI:58017"/>
        <note>ligand shared between dimeric partners</note>
    </ligand>
</feature>
<comment type="catalytic activity">
    <reaction evidence="6">
        <text>orotidine 5'-phosphate + diphosphate = orotate + 5-phospho-alpha-D-ribose 1-diphosphate</text>
        <dbReference type="Rhea" id="RHEA:10380"/>
        <dbReference type="ChEBI" id="CHEBI:30839"/>
        <dbReference type="ChEBI" id="CHEBI:33019"/>
        <dbReference type="ChEBI" id="CHEBI:57538"/>
        <dbReference type="ChEBI" id="CHEBI:58017"/>
        <dbReference type="EC" id="2.4.2.10"/>
    </reaction>
</comment>
<name>D6PDG3_9BACT</name>
<dbReference type="Pfam" id="PF00156">
    <property type="entry name" value="Pribosyltran"/>
    <property type="match status" value="1"/>
</dbReference>
<dbReference type="GO" id="GO:0000287">
    <property type="term" value="F:magnesium ion binding"/>
    <property type="evidence" value="ECO:0007669"/>
    <property type="project" value="UniProtKB-UniRule"/>
</dbReference>